<gene>
    <name evidence="3" type="ORF">L1049_027245</name>
</gene>
<dbReference type="PANTHER" id="PTHR11011:SF99">
    <property type="entry name" value="FATTY ACYL-COA REDUCTASE 3"/>
    <property type="match status" value="1"/>
</dbReference>
<dbReference type="GO" id="GO:0035336">
    <property type="term" value="P:long-chain fatty-acyl-CoA metabolic process"/>
    <property type="evidence" value="ECO:0007669"/>
    <property type="project" value="TreeGrafter"/>
</dbReference>
<sequence>MEITPTAETLTPRGCILIKRHGRVRVKVQRIRDRTVKHNEVQLSTRGHQRCTGRDKAHHCAYESGQRLKLQIIKSVELRWPYFGTQPNVNKIFLLVRAADTKAATERFHNEVLGKELFRVVREKWGSNLNSLISEKVLAIPGDISCDNLGVKDPNLREEMWREIDVILNSAATTKFDERYDAALGINTLGARHVVTFAKKCVKLKMLLHVSTDFYKYRLILENPFFMGETLNETSGLDIEGEVKLMGERLSKLRTEGATEDAITSAMKDLGINRARLYGWPNTYVFTKAMGEMLLGHLRENLPLVIIRPTIITTTYKEPFPGWIEGFRTIDSIVISYAKGKLSCFLGNVKSILDAIPADMVVNLIFDAMVVHASQSSEIIYHVGSSMRNPLKLLEIRDYSFRHFTKNPWIKEDGKPVKVGKVTMLSNMASFHRYMAIHCLLPLKVCIRDHKFN</sequence>
<keyword evidence="1" id="KW-0443">Lipid metabolism</keyword>
<protein>
    <recommendedName>
        <fullName evidence="1">Fatty acyl-CoA reductase</fullName>
        <ecNumber evidence="1">1.2.1.84</ecNumber>
    </recommendedName>
</protein>
<comment type="caution">
    <text evidence="3">The sequence shown here is derived from an EMBL/GenBank/DDBJ whole genome shotgun (WGS) entry which is preliminary data.</text>
</comment>
<dbReference type="InterPro" id="IPR026055">
    <property type="entry name" value="FAR"/>
</dbReference>
<dbReference type="AlphaFoldDB" id="A0AAP0N6U0"/>
<comment type="similarity">
    <text evidence="1">Belongs to the fatty acyl-CoA reductase family.</text>
</comment>
<evidence type="ECO:0000313" key="3">
    <source>
        <dbReference type="EMBL" id="KAK9266180.1"/>
    </source>
</evidence>
<dbReference type="InterPro" id="IPR013120">
    <property type="entry name" value="FAR_NAD-bd"/>
</dbReference>
<dbReference type="GO" id="GO:0010345">
    <property type="term" value="P:suberin biosynthetic process"/>
    <property type="evidence" value="ECO:0007669"/>
    <property type="project" value="TreeGrafter"/>
</dbReference>
<dbReference type="Proteomes" id="UP001415857">
    <property type="component" value="Unassembled WGS sequence"/>
</dbReference>
<keyword evidence="4" id="KW-1185">Reference proteome</keyword>
<proteinExistence type="inferred from homology"/>
<comment type="catalytic activity">
    <reaction evidence="1">
        <text>a long-chain fatty acyl-CoA + 2 NADPH + 2 H(+) = a long-chain primary fatty alcohol + 2 NADP(+) + CoA</text>
        <dbReference type="Rhea" id="RHEA:52716"/>
        <dbReference type="ChEBI" id="CHEBI:15378"/>
        <dbReference type="ChEBI" id="CHEBI:57287"/>
        <dbReference type="ChEBI" id="CHEBI:57783"/>
        <dbReference type="ChEBI" id="CHEBI:58349"/>
        <dbReference type="ChEBI" id="CHEBI:77396"/>
        <dbReference type="ChEBI" id="CHEBI:83139"/>
        <dbReference type="EC" id="1.2.1.84"/>
    </reaction>
</comment>
<dbReference type="CDD" id="cd05236">
    <property type="entry name" value="FAR-N_SDR_e"/>
    <property type="match status" value="1"/>
</dbReference>
<dbReference type="Gene3D" id="3.40.50.720">
    <property type="entry name" value="NAD(P)-binding Rossmann-like Domain"/>
    <property type="match status" value="1"/>
</dbReference>
<dbReference type="Pfam" id="PF07993">
    <property type="entry name" value="NAD_binding_4"/>
    <property type="match status" value="1"/>
</dbReference>
<dbReference type="GO" id="GO:0080019">
    <property type="term" value="F:alcohol-forming very long-chain fatty acyl-CoA reductase activity"/>
    <property type="evidence" value="ECO:0007669"/>
    <property type="project" value="InterPro"/>
</dbReference>
<evidence type="ECO:0000256" key="1">
    <source>
        <dbReference type="RuleBase" id="RU363097"/>
    </source>
</evidence>
<dbReference type="EC" id="1.2.1.84" evidence="1"/>
<evidence type="ECO:0000313" key="4">
    <source>
        <dbReference type="Proteomes" id="UP001415857"/>
    </source>
</evidence>
<dbReference type="SUPFAM" id="SSF51735">
    <property type="entry name" value="NAD(P)-binding Rossmann-fold domains"/>
    <property type="match status" value="1"/>
</dbReference>
<dbReference type="EMBL" id="JBBPBK010000213">
    <property type="protein sequence ID" value="KAK9266180.1"/>
    <property type="molecule type" value="Genomic_DNA"/>
</dbReference>
<keyword evidence="1" id="KW-0444">Lipid biosynthesis</keyword>
<comment type="function">
    <text evidence="1">Catalyzes the reduction of fatty acyl-CoA to fatty alcohols.</text>
</comment>
<keyword evidence="1" id="KW-0560">Oxidoreductase</keyword>
<keyword evidence="1" id="KW-0521">NADP</keyword>
<dbReference type="PANTHER" id="PTHR11011">
    <property type="entry name" value="MALE STERILITY PROTEIN 2-RELATED"/>
    <property type="match status" value="1"/>
</dbReference>
<feature type="domain" description="Thioester reductase (TE)" evidence="2">
    <location>
        <begin position="85"/>
        <end position="365"/>
    </location>
</feature>
<accession>A0AAP0N6U0</accession>
<reference evidence="3 4" key="1">
    <citation type="journal article" date="2024" name="Plant J.">
        <title>Genome sequences and population genomics reveal climatic adaptation and genomic divergence between two closely related sweetgum species.</title>
        <authorList>
            <person name="Xu W.Q."/>
            <person name="Ren C.Q."/>
            <person name="Zhang X.Y."/>
            <person name="Comes H.P."/>
            <person name="Liu X.H."/>
            <person name="Li Y.G."/>
            <person name="Kettle C.J."/>
            <person name="Jalonen R."/>
            <person name="Gaisberger H."/>
            <person name="Ma Y.Z."/>
            <person name="Qiu Y.X."/>
        </authorList>
    </citation>
    <scope>NUCLEOTIDE SEQUENCE [LARGE SCALE GENOMIC DNA]</scope>
    <source>
        <strain evidence="3">Hangzhou</strain>
    </source>
</reference>
<dbReference type="GO" id="GO:0102965">
    <property type="term" value="F:alcohol-forming long-chain fatty acyl-CoA reductase activity"/>
    <property type="evidence" value="ECO:0007669"/>
    <property type="project" value="UniProtKB-EC"/>
</dbReference>
<evidence type="ECO:0000259" key="2">
    <source>
        <dbReference type="Pfam" id="PF07993"/>
    </source>
</evidence>
<organism evidence="3 4">
    <name type="scientific">Liquidambar formosana</name>
    <name type="common">Formosan gum</name>
    <dbReference type="NCBI Taxonomy" id="63359"/>
    <lineage>
        <taxon>Eukaryota</taxon>
        <taxon>Viridiplantae</taxon>
        <taxon>Streptophyta</taxon>
        <taxon>Embryophyta</taxon>
        <taxon>Tracheophyta</taxon>
        <taxon>Spermatophyta</taxon>
        <taxon>Magnoliopsida</taxon>
        <taxon>eudicotyledons</taxon>
        <taxon>Gunneridae</taxon>
        <taxon>Pentapetalae</taxon>
        <taxon>Saxifragales</taxon>
        <taxon>Altingiaceae</taxon>
        <taxon>Liquidambar</taxon>
    </lineage>
</organism>
<dbReference type="InterPro" id="IPR036291">
    <property type="entry name" value="NAD(P)-bd_dom_sf"/>
</dbReference>
<name>A0AAP0N6U0_LIQFO</name>